<dbReference type="RefSeq" id="WP_013360578.1">
    <property type="nucleotide sequence ID" value="NC_014614.1"/>
</dbReference>
<feature type="domain" description="O-antigen ligase-related" evidence="6">
    <location>
        <begin position="483"/>
        <end position="571"/>
    </location>
</feature>
<evidence type="ECO:0000259" key="6">
    <source>
        <dbReference type="Pfam" id="PF04932"/>
    </source>
</evidence>
<evidence type="ECO:0000256" key="3">
    <source>
        <dbReference type="ARBA" id="ARBA00022989"/>
    </source>
</evidence>
<feature type="transmembrane region" description="Helical" evidence="5">
    <location>
        <begin position="79"/>
        <end position="98"/>
    </location>
</feature>
<dbReference type="GO" id="GO:0016020">
    <property type="term" value="C:membrane"/>
    <property type="evidence" value="ECO:0007669"/>
    <property type="project" value="UniProtKB-SubCell"/>
</dbReference>
<protein>
    <recommendedName>
        <fullName evidence="6">O-antigen ligase-related domain-containing protein</fullName>
    </recommendedName>
</protein>
<dbReference type="STRING" id="1511.CLOST_0355"/>
<feature type="transmembrane region" description="Helical" evidence="5">
    <location>
        <begin position="555"/>
        <end position="579"/>
    </location>
</feature>
<feature type="transmembrane region" description="Helical" evidence="5">
    <location>
        <begin position="142"/>
        <end position="161"/>
    </location>
</feature>
<evidence type="ECO:0000313" key="7">
    <source>
        <dbReference type="EMBL" id="CBH20485.1"/>
    </source>
</evidence>
<feature type="transmembrane region" description="Helical" evidence="5">
    <location>
        <begin position="38"/>
        <end position="59"/>
    </location>
</feature>
<dbReference type="InterPro" id="IPR007016">
    <property type="entry name" value="O-antigen_ligase-rel_domated"/>
</dbReference>
<keyword evidence="4 5" id="KW-0472">Membrane</keyword>
<evidence type="ECO:0000256" key="4">
    <source>
        <dbReference type="ARBA" id="ARBA00023136"/>
    </source>
</evidence>
<keyword evidence="8" id="KW-1185">Reference proteome</keyword>
<organism evidence="7 8">
    <name type="scientific">Acetoanaerobium sticklandii (strain ATCC 12662 / DSM 519 / JCM 1433 / CCUG 9281 / NCIMB 10654 / HF)</name>
    <name type="common">Clostridium sticklandii</name>
    <dbReference type="NCBI Taxonomy" id="499177"/>
    <lineage>
        <taxon>Bacteria</taxon>
        <taxon>Bacillati</taxon>
        <taxon>Bacillota</taxon>
        <taxon>Clostridia</taxon>
        <taxon>Peptostreptococcales</taxon>
        <taxon>Filifactoraceae</taxon>
        <taxon>Acetoanaerobium</taxon>
    </lineage>
</organism>
<reference evidence="8" key="1">
    <citation type="journal article" date="2010" name="BMC Genomics">
        <title>Clostridium sticklandii, a specialist in amino acid degradation:revisiting its metabolism through its genome sequence.</title>
        <authorList>
            <person name="Fonknechten N."/>
            <person name="Chaussonnerie S."/>
            <person name="Tricot S."/>
            <person name="Lajus A."/>
            <person name="Andreesen J.R."/>
            <person name="Perchat N."/>
            <person name="Pelletier E."/>
            <person name="Gouyvenoux M."/>
            <person name="Barbe V."/>
            <person name="Salanoubat M."/>
            <person name="Le Paslier D."/>
            <person name="Weissenbach J."/>
            <person name="Cohen G.N."/>
            <person name="Kreimeyer A."/>
        </authorList>
    </citation>
    <scope>NUCLEOTIDE SEQUENCE [LARGE SCALE GENOMIC DNA]</scope>
    <source>
        <strain evidence="8">ATCC 12662 / DSM 519 / JCM 1433 / CCUG 9281 / NCIMB 10654 / HF</strain>
    </source>
</reference>
<evidence type="ECO:0000313" key="8">
    <source>
        <dbReference type="Proteomes" id="UP000007041"/>
    </source>
</evidence>
<feature type="transmembrane region" description="Helical" evidence="5">
    <location>
        <begin position="233"/>
        <end position="252"/>
    </location>
</feature>
<dbReference type="InterPro" id="IPR051533">
    <property type="entry name" value="WaaL-like"/>
</dbReference>
<gene>
    <name evidence="7" type="ordered locus">CLOST_0355</name>
</gene>
<feature type="transmembrane region" description="Helical" evidence="5">
    <location>
        <begin position="110"/>
        <end position="130"/>
    </location>
</feature>
<dbReference type="EMBL" id="FP565809">
    <property type="protein sequence ID" value="CBH20485.1"/>
    <property type="molecule type" value="Genomic_DNA"/>
</dbReference>
<accession>E3PV05</accession>
<feature type="transmembrane region" description="Helical" evidence="5">
    <location>
        <begin position="591"/>
        <end position="608"/>
    </location>
</feature>
<evidence type="ECO:0000256" key="1">
    <source>
        <dbReference type="ARBA" id="ARBA00004141"/>
    </source>
</evidence>
<feature type="transmembrane region" description="Helical" evidence="5">
    <location>
        <begin position="259"/>
        <end position="275"/>
    </location>
</feature>
<feature type="transmembrane region" description="Helical" evidence="5">
    <location>
        <begin position="168"/>
        <end position="189"/>
    </location>
</feature>
<keyword evidence="3 5" id="KW-1133">Transmembrane helix</keyword>
<dbReference type="BioCyc" id="CSTI499177:GJE9-365-MONOMER"/>
<dbReference type="HOGENOM" id="CLU_021625_0_0_9"/>
<feature type="transmembrane region" description="Helical" evidence="5">
    <location>
        <begin position="313"/>
        <end position="336"/>
    </location>
</feature>
<dbReference type="AlphaFoldDB" id="E3PV05"/>
<keyword evidence="2 5" id="KW-0812">Transmembrane</keyword>
<feature type="transmembrane region" description="Helical" evidence="5">
    <location>
        <begin position="281"/>
        <end position="301"/>
    </location>
</feature>
<dbReference type="PANTHER" id="PTHR37422">
    <property type="entry name" value="TEICHURONIC ACID BIOSYNTHESIS PROTEIN TUAE"/>
    <property type="match status" value="1"/>
</dbReference>
<feature type="transmembrane region" description="Helical" evidence="5">
    <location>
        <begin position="614"/>
        <end position="634"/>
    </location>
</feature>
<dbReference type="Proteomes" id="UP000007041">
    <property type="component" value="Chromosome"/>
</dbReference>
<proteinExistence type="predicted"/>
<comment type="subcellular location">
    <subcellularLocation>
        <location evidence="1">Membrane</location>
        <topology evidence="1">Multi-pass membrane protein</topology>
    </subcellularLocation>
</comment>
<dbReference type="Pfam" id="PF04932">
    <property type="entry name" value="Wzy_C"/>
    <property type="match status" value="1"/>
</dbReference>
<dbReference type="PANTHER" id="PTHR37422:SF13">
    <property type="entry name" value="LIPOPOLYSACCHARIDE BIOSYNTHESIS PROTEIN PA4999-RELATED"/>
    <property type="match status" value="1"/>
</dbReference>
<evidence type="ECO:0000256" key="2">
    <source>
        <dbReference type="ARBA" id="ARBA00022692"/>
    </source>
</evidence>
<evidence type="ECO:0000256" key="5">
    <source>
        <dbReference type="SAM" id="Phobius"/>
    </source>
</evidence>
<dbReference type="KEGG" id="cst:CLOST_0355"/>
<dbReference type="eggNOG" id="COG3307">
    <property type="taxonomic scope" value="Bacteria"/>
</dbReference>
<sequence length="642" mass="73939">MRKLSNSKDTNIKKDSIKKSKVLSYGHNGDFYYEIYKIIPLLFIVGLLPFVIRLKIIPLEGPFYEFWNGEKINADFFTYYKQIFIYIVTCWAMLNTFLFTKKIKFTKAYYFMGTYAILIILSTVFSKYPQITLNGFVERREGMWIVLCYLLLMFSTINLVETEKQIKAIIYTLGISGVIISIISIFQYFGMDIFATEFAKDYMISKEIQAQIKEFNIQFGEKYSYGVFYNPNYLGGYISFYAPLMLSFAIISKNIKEKIIFSIFFILSILALYGSRSEAGVLGTIGTVLLLILVVIARYIIKDKPQEEYKKIMFAKFVPILGVLIILPVSLSYIPISQNPLTRIRTEAVALFKPSDLKSKDYKEIGPINDIKHIDDKMIEIVINQSSTYIKIDDSSNINILEEDKVVWNKNIDDLIDGEIYILDSHESYQAQLLLNKTEYSDVYGIKYSANPYGVDLYFIFDKGKLNIADSFYKKLDINRDLQPSKHIGFTGKGMIASGRGYIWSRSFPIMIENLLIGTGQDSFVIEFPRNDIYGRQVDDHLTRLWIITDKPHSFYIQVGVQSGVLSLIVILIGIFLLLYRNIQDTFFSDVKYNWNIMSLGIVGYLISSVFNDSILAISPIIYIFIGICISLTIKNSKERIL</sequence>
<name>E3PV05_ACESD</name>
<dbReference type="GeneID" id="35559014"/>